<reference evidence="1" key="1">
    <citation type="submission" date="2021-06" db="EMBL/GenBank/DDBJ databases">
        <authorList>
            <person name="Kallberg Y."/>
            <person name="Tangrot J."/>
            <person name="Rosling A."/>
        </authorList>
    </citation>
    <scope>NUCLEOTIDE SEQUENCE</scope>
    <source>
        <strain evidence="1">AU212A</strain>
    </source>
</reference>
<gene>
    <name evidence="1" type="ORF">SCALOS_LOCUS9615</name>
</gene>
<comment type="caution">
    <text evidence="1">The sequence shown here is derived from an EMBL/GenBank/DDBJ whole genome shotgun (WGS) entry which is preliminary data.</text>
</comment>
<accession>A0ACA9NUF8</accession>
<name>A0ACA9NUF8_9GLOM</name>
<feature type="non-terminal residue" evidence="1">
    <location>
        <position position="218"/>
    </location>
</feature>
<evidence type="ECO:0000313" key="2">
    <source>
        <dbReference type="Proteomes" id="UP000789860"/>
    </source>
</evidence>
<organism evidence="1 2">
    <name type="scientific">Scutellospora calospora</name>
    <dbReference type="NCBI Taxonomy" id="85575"/>
    <lineage>
        <taxon>Eukaryota</taxon>
        <taxon>Fungi</taxon>
        <taxon>Fungi incertae sedis</taxon>
        <taxon>Mucoromycota</taxon>
        <taxon>Glomeromycotina</taxon>
        <taxon>Glomeromycetes</taxon>
        <taxon>Diversisporales</taxon>
        <taxon>Gigasporaceae</taxon>
        <taxon>Scutellospora</taxon>
    </lineage>
</organism>
<proteinExistence type="predicted"/>
<sequence length="218" mass="24932">KTEIYKVLDKQPVYAVGPDIQQGYSMPCLACWATKPLDISTMKKLLALFDNEFEIINYINRNGANNILFLKNNNGDKDDNTYIQVSSIAKTKLEKEFQSFSIDTYLWANINTNKQKFGNFLEFGIDLFNCGVAKIEVQQAGFTTSCNNVINHSAKTTTSRWNMNITNCTTKGVRWLYSFNSNELYNTSGYRKTVNLQHHSGCWYTTQNMKGFCITIVQ</sequence>
<protein>
    <submittedName>
        <fullName evidence="1">695_t:CDS:1</fullName>
    </submittedName>
</protein>
<feature type="non-terminal residue" evidence="1">
    <location>
        <position position="1"/>
    </location>
</feature>
<dbReference type="Proteomes" id="UP000789860">
    <property type="component" value="Unassembled WGS sequence"/>
</dbReference>
<evidence type="ECO:0000313" key="1">
    <source>
        <dbReference type="EMBL" id="CAG8677882.1"/>
    </source>
</evidence>
<dbReference type="EMBL" id="CAJVPM010030845">
    <property type="protein sequence ID" value="CAG8677882.1"/>
    <property type="molecule type" value="Genomic_DNA"/>
</dbReference>
<keyword evidence="2" id="KW-1185">Reference proteome</keyword>